<reference evidence="2" key="2">
    <citation type="submission" date="2020-09" db="EMBL/GenBank/DDBJ databases">
        <authorList>
            <person name="Sun Q."/>
            <person name="Sedlacek I."/>
        </authorList>
    </citation>
    <scope>NUCLEOTIDE SEQUENCE</scope>
    <source>
        <strain evidence="2">CCM 7897</strain>
    </source>
</reference>
<feature type="compositionally biased region" description="Basic and acidic residues" evidence="1">
    <location>
        <begin position="1"/>
        <end position="10"/>
    </location>
</feature>
<dbReference type="Proteomes" id="UP000606044">
    <property type="component" value="Unassembled WGS sequence"/>
</dbReference>
<feature type="region of interest" description="Disordered" evidence="1">
    <location>
        <begin position="1"/>
        <end position="27"/>
    </location>
</feature>
<gene>
    <name evidence="2" type="ORF">GCM10007301_37970</name>
</gene>
<accession>A0A917C935</accession>
<dbReference type="EMBL" id="BMCT01000005">
    <property type="protein sequence ID" value="GGF74516.1"/>
    <property type="molecule type" value="Genomic_DNA"/>
</dbReference>
<evidence type="ECO:0000313" key="2">
    <source>
        <dbReference type="EMBL" id="GGF74516.1"/>
    </source>
</evidence>
<comment type="caution">
    <text evidence="2">The sequence shown here is derived from an EMBL/GenBank/DDBJ whole genome shotgun (WGS) entry which is preliminary data.</text>
</comment>
<dbReference type="RefSeq" id="WP_188581439.1">
    <property type="nucleotide sequence ID" value="NZ_BMCT01000005.1"/>
</dbReference>
<name>A0A917C935_9HYPH</name>
<dbReference type="AlphaFoldDB" id="A0A917C935"/>
<keyword evidence="3" id="KW-1185">Reference proteome</keyword>
<sequence>MRDQKDHTEDAIAPGVAQSDPNATVDKAPLSDEQLDAASGGLTIFIKDTVKPSGFLPTAWQVLETPRGY</sequence>
<evidence type="ECO:0000313" key="3">
    <source>
        <dbReference type="Proteomes" id="UP000606044"/>
    </source>
</evidence>
<reference evidence="2" key="1">
    <citation type="journal article" date="2014" name="Int. J. Syst. Evol. Microbiol.">
        <title>Complete genome sequence of Corynebacterium casei LMG S-19264T (=DSM 44701T), isolated from a smear-ripened cheese.</title>
        <authorList>
            <consortium name="US DOE Joint Genome Institute (JGI-PGF)"/>
            <person name="Walter F."/>
            <person name="Albersmeier A."/>
            <person name="Kalinowski J."/>
            <person name="Ruckert C."/>
        </authorList>
    </citation>
    <scope>NUCLEOTIDE SEQUENCE</scope>
    <source>
        <strain evidence="2">CCM 7897</strain>
    </source>
</reference>
<protein>
    <submittedName>
        <fullName evidence="2">Uncharacterized protein</fullName>
    </submittedName>
</protein>
<evidence type="ECO:0000256" key="1">
    <source>
        <dbReference type="SAM" id="MobiDB-lite"/>
    </source>
</evidence>
<organism evidence="2 3">
    <name type="scientific">Azorhizobium oxalatiphilum</name>
    <dbReference type="NCBI Taxonomy" id="980631"/>
    <lineage>
        <taxon>Bacteria</taxon>
        <taxon>Pseudomonadati</taxon>
        <taxon>Pseudomonadota</taxon>
        <taxon>Alphaproteobacteria</taxon>
        <taxon>Hyphomicrobiales</taxon>
        <taxon>Xanthobacteraceae</taxon>
        <taxon>Azorhizobium</taxon>
    </lineage>
</organism>
<proteinExistence type="predicted"/>